<dbReference type="VEuPathDB" id="TrichDB:TVAGG3_0220610"/>
<gene>
    <name evidence="1" type="ORF">TVAG_069760</name>
</gene>
<dbReference type="RefSeq" id="XP_001316551.1">
    <property type="nucleotide sequence ID" value="XM_001316516.1"/>
</dbReference>
<keyword evidence="2" id="KW-1185">Reference proteome</keyword>
<dbReference type="Proteomes" id="UP000001542">
    <property type="component" value="Unassembled WGS sequence"/>
</dbReference>
<dbReference type="InParanoid" id="A2ESL9"/>
<evidence type="ECO:0000313" key="1">
    <source>
        <dbReference type="EMBL" id="EAY04328.1"/>
    </source>
</evidence>
<dbReference type="KEGG" id="tva:75645280"/>
<dbReference type="EMBL" id="DS113478">
    <property type="protein sequence ID" value="EAY04328.1"/>
    <property type="molecule type" value="Genomic_DNA"/>
</dbReference>
<reference evidence="1" key="2">
    <citation type="journal article" date="2007" name="Science">
        <title>Draft genome sequence of the sexually transmitted pathogen Trichomonas vaginalis.</title>
        <authorList>
            <person name="Carlton J.M."/>
            <person name="Hirt R.P."/>
            <person name="Silva J.C."/>
            <person name="Delcher A.L."/>
            <person name="Schatz M."/>
            <person name="Zhao Q."/>
            <person name="Wortman J.R."/>
            <person name="Bidwell S.L."/>
            <person name="Alsmark U.C.M."/>
            <person name="Besteiro S."/>
            <person name="Sicheritz-Ponten T."/>
            <person name="Noel C.J."/>
            <person name="Dacks J.B."/>
            <person name="Foster P.G."/>
            <person name="Simillion C."/>
            <person name="Van de Peer Y."/>
            <person name="Miranda-Saavedra D."/>
            <person name="Barton G.J."/>
            <person name="Westrop G.D."/>
            <person name="Mueller S."/>
            <person name="Dessi D."/>
            <person name="Fiori P.L."/>
            <person name="Ren Q."/>
            <person name="Paulsen I."/>
            <person name="Zhang H."/>
            <person name="Bastida-Corcuera F.D."/>
            <person name="Simoes-Barbosa A."/>
            <person name="Brown M.T."/>
            <person name="Hayes R.D."/>
            <person name="Mukherjee M."/>
            <person name="Okumura C.Y."/>
            <person name="Schneider R."/>
            <person name="Smith A.J."/>
            <person name="Vanacova S."/>
            <person name="Villalvazo M."/>
            <person name="Haas B.J."/>
            <person name="Pertea M."/>
            <person name="Feldblyum T.V."/>
            <person name="Utterback T.R."/>
            <person name="Shu C.L."/>
            <person name="Osoegawa K."/>
            <person name="de Jong P.J."/>
            <person name="Hrdy I."/>
            <person name="Horvathova L."/>
            <person name="Zubacova Z."/>
            <person name="Dolezal P."/>
            <person name="Malik S.B."/>
            <person name="Logsdon J.M. Jr."/>
            <person name="Henze K."/>
            <person name="Gupta A."/>
            <person name="Wang C.C."/>
            <person name="Dunne R.L."/>
            <person name="Upcroft J.A."/>
            <person name="Upcroft P."/>
            <person name="White O."/>
            <person name="Salzberg S.L."/>
            <person name="Tang P."/>
            <person name="Chiu C.-H."/>
            <person name="Lee Y.-S."/>
            <person name="Embley T.M."/>
            <person name="Coombs G.H."/>
            <person name="Mottram J.C."/>
            <person name="Tachezy J."/>
            <person name="Fraser-Liggett C.M."/>
            <person name="Johnson P.J."/>
        </authorList>
    </citation>
    <scope>NUCLEOTIDE SEQUENCE [LARGE SCALE GENOMIC DNA]</scope>
    <source>
        <strain evidence="1">G3</strain>
    </source>
</reference>
<name>A2ESL9_TRIV3</name>
<accession>A2ESL9</accession>
<evidence type="ECO:0000313" key="2">
    <source>
        <dbReference type="Proteomes" id="UP000001542"/>
    </source>
</evidence>
<sequence length="76" mass="8462">MIVPEVQGFWPKRAVEGIVSAIVGSGCYVLTWPYKLVLSKQTLPQAVGLCNKNFGKIWIKKVTYTVSRPQFVHALA</sequence>
<dbReference type="AlphaFoldDB" id="A2ESL9"/>
<protein>
    <submittedName>
        <fullName evidence="1">Uncharacterized protein</fullName>
    </submittedName>
</protein>
<dbReference type="VEuPathDB" id="TrichDB:TVAG_069760"/>
<proteinExistence type="predicted"/>
<organism evidence="1 2">
    <name type="scientific">Trichomonas vaginalis (strain ATCC PRA-98 / G3)</name>
    <dbReference type="NCBI Taxonomy" id="412133"/>
    <lineage>
        <taxon>Eukaryota</taxon>
        <taxon>Metamonada</taxon>
        <taxon>Parabasalia</taxon>
        <taxon>Trichomonadida</taxon>
        <taxon>Trichomonadidae</taxon>
        <taxon>Trichomonas</taxon>
    </lineage>
</organism>
<reference evidence="1" key="1">
    <citation type="submission" date="2006-10" db="EMBL/GenBank/DDBJ databases">
        <authorList>
            <person name="Amadeo P."/>
            <person name="Zhao Q."/>
            <person name="Wortman J."/>
            <person name="Fraser-Liggett C."/>
            <person name="Carlton J."/>
        </authorList>
    </citation>
    <scope>NUCLEOTIDE SEQUENCE</scope>
    <source>
        <strain evidence="1">G3</strain>
    </source>
</reference>